<evidence type="ECO:0000313" key="2">
    <source>
        <dbReference type="Proteomes" id="UP001214094"/>
    </source>
</evidence>
<dbReference type="RefSeq" id="WP_143034232.1">
    <property type="nucleotide sequence ID" value="NZ_CP015881.1"/>
</dbReference>
<dbReference type="EMBL" id="CP121309">
    <property type="protein sequence ID" value="WFP94178.1"/>
    <property type="molecule type" value="Genomic_DNA"/>
</dbReference>
<organism evidence="1 2">
    <name type="scientific">Ensifer adhaerens</name>
    <name type="common">Sinorhizobium morelense</name>
    <dbReference type="NCBI Taxonomy" id="106592"/>
    <lineage>
        <taxon>Bacteria</taxon>
        <taxon>Pseudomonadati</taxon>
        <taxon>Pseudomonadota</taxon>
        <taxon>Alphaproteobacteria</taxon>
        <taxon>Hyphomicrobiales</taxon>
        <taxon>Rhizobiaceae</taxon>
        <taxon>Sinorhizobium/Ensifer group</taxon>
        <taxon>Ensifer</taxon>
    </lineage>
</organism>
<evidence type="ECO:0000313" key="1">
    <source>
        <dbReference type="EMBL" id="WFP94178.1"/>
    </source>
</evidence>
<name>A0ABY8HQU6_ENSAD</name>
<proteinExistence type="predicted"/>
<gene>
    <name evidence="1" type="ORF">P4B07_23485</name>
</gene>
<keyword evidence="2" id="KW-1185">Reference proteome</keyword>
<geneLocation type="plasmid" evidence="1 2">
    <name>unnamedA</name>
</geneLocation>
<dbReference type="Proteomes" id="UP001214094">
    <property type="component" value="Plasmid unnamedA"/>
</dbReference>
<dbReference type="InterPro" id="IPR023393">
    <property type="entry name" value="START-like_dom_sf"/>
</dbReference>
<dbReference type="Gene3D" id="3.30.530.20">
    <property type="match status" value="1"/>
</dbReference>
<dbReference type="GeneID" id="42983352"/>
<keyword evidence="1" id="KW-0614">Plasmid</keyword>
<protein>
    <submittedName>
        <fullName evidence="1">Uncharacterized protein</fullName>
    </submittedName>
</protein>
<accession>A0ABY8HQU6</accession>
<sequence length="91" mass="10163">MQTPIRAALAVPCGVIEVDPGKTLVYTFADFELHWTIQPDGDCCIRRLEHRGFDLENPQHRFADENMPTVGAHSSCRAWQLEAAHMTPSAS</sequence>
<dbReference type="SUPFAM" id="SSF55961">
    <property type="entry name" value="Bet v1-like"/>
    <property type="match status" value="1"/>
</dbReference>
<reference evidence="1 2" key="1">
    <citation type="submission" date="2023-03" db="EMBL/GenBank/DDBJ databases">
        <title>Comparative genome and transcriptome analysis combination mining strategies for increasing vitamin B12 production of Ensifer adhaerens strain.</title>
        <authorList>
            <person name="Yongheng L."/>
        </authorList>
    </citation>
    <scope>NUCLEOTIDE SEQUENCE [LARGE SCALE GENOMIC DNA]</scope>
    <source>
        <strain evidence="1 2">Casida A-T305</strain>
        <plasmid evidence="1 2">unnamedA</plasmid>
    </source>
</reference>